<organism evidence="1 2">
    <name type="scientific">Massilia glaciei</name>
    <dbReference type="NCBI Taxonomy" id="1524097"/>
    <lineage>
        <taxon>Bacteria</taxon>
        <taxon>Pseudomonadati</taxon>
        <taxon>Pseudomonadota</taxon>
        <taxon>Betaproteobacteria</taxon>
        <taxon>Burkholderiales</taxon>
        <taxon>Oxalobacteraceae</taxon>
        <taxon>Telluria group</taxon>
        <taxon>Massilia</taxon>
    </lineage>
</organism>
<sequence length="88" mass="9676">MNKESRDYLEMSYHSIQCFTNDGKLLVDELDELVAIALKDGVVDENEKRVLGTIIAKLTPAELPPEMLGRIAELQQKYGLTVSPGAAA</sequence>
<keyword evidence="2" id="KW-1185">Reference proteome</keyword>
<dbReference type="Proteomes" id="UP000241421">
    <property type="component" value="Unassembled WGS sequence"/>
</dbReference>
<proteinExistence type="predicted"/>
<dbReference type="AlphaFoldDB" id="A0A2U2HLR5"/>
<dbReference type="RefSeq" id="WP_106757555.1">
    <property type="nucleotide sequence ID" value="NZ_PXWF02000191.1"/>
</dbReference>
<accession>A0A2U2HLR5</accession>
<protein>
    <submittedName>
        <fullName evidence="1">Uncharacterized protein</fullName>
    </submittedName>
</protein>
<dbReference type="EMBL" id="PXWF02000191">
    <property type="protein sequence ID" value="PWF48468.1"/>
    <property type="molecule type" value="Genomic_DNA"/>
</dbReference>
<name>A0A2U2HLR5_9BURK</name>
<evidence type="ECO:0000313" key="1">
    <source>
        <dbReference type="EMBL" id="PWF48468.1"/>
    </source>
</evidence>
<dbReference type="OrthoDB" id="6025350at2"/>
<comment type="caution">
    <text evidence="1">The sequence shown here is derived from an EMBL/GenBank/DDBJ whole genome shotgun (WGS) entry which is preliminary data.</text>
</comment>
<gene>
    <name evidence="1" type="ORF">C7C56_011575</name>
</gene>
<reference evidence="1 2" key="1">
    <citation type="submission" date="2018-04" db="EMBL/GenBank/DDBJ databases">
        <title>Massilia violaceinigra sp. nov., a novel purple-pigmented bacterium isolated from Tianshan glacier, Xinjiang, China.</title>
        <authorList>
            <person name="Wang H."/>
        </authorList>
    </citation>
    <scope>NUCLEOTIDE SEQUENCE [LARGE SCALE GENOMIC DNA]</scope>
    <source>
        <strain evidence="1 2">B448-2</strain>
    </source>
</reference>
<evidence type="ECO:0000313" key="2">
    <source>
        <dbReference type="Proteomes" id="UP000241421"/>
    </source>
</evidence>